<evidence type="ECO:0000256" key="2">
    <source>
        <dbReference type="ARBA" id="ARBA00023110"/>
    </source>
</evidence>
<comment type="caution">
    <text evidence="6">The sequence shown here is derived from an EMBL/GenBank/DDBJ whole genome shotgun (WGS) entry which is preliminary data.</text>
</comment>
<reference evidence="6 7" key="1">
    <citation type="journal article" date="2022" name="Environ. Microbiol. Rep.">
        <title>Eco-phylogenetic analyses reveal divergent evolution of vitamin B12 metabolism in the marine bacterial family 'Psychromonadaceae'.</title>
        <authorList>
            <person name="Jin X."/>
            <person name="Yang Y."/>
            <person name="Cao H."/>
            <person name="Gao B."/>
            <person name="Zhao Z."/>
        </authorList>
    </citation>
    <scope>NUCLEOTIDE SEQUENCE [LARGE SCALE GENOMIC DNA]</scope>
    <source>
        <strain evidence="6 7">MKS20</strain>
    </source>
</reference>
<gene>
    <name evidence="6" type="ORF">K6Y31_02150</name>
</gene>
<dbReference type="InterPro" id="IPR020892">
    <property type="entry name" value="Cyclophilin-type_PPIase_CS"/>
</dbReference>
<feature type="signal peptide" evidence="4">
    <location>
        <begin position="1"/>
        <end position="24"/>
    </location>
</feature>
<keyword evidence="4" id="KW-0732">Signal</keyword>
<keyword evidence="3 4" id="KW-0413">Isomerase</keyword>
<dbReference type="PROSITE" id="PS00170">
    <property type="entry name" value="CSA_PPIASE_1"/>
    <property type="match status" value="1"/>
</dbReference>
<evidence type="ECO:0000313" key="7">
    <source>
        <dbReference type="Proteomes" id="UP001201273"/>
    </source>
</evidence>
<feature type="chain" id="PRO_5044983308" description="Peptidyl-prolyl cis-trans isomerase" evidence="4">
    <location>
        <begin position="25"/>
        <end position="193"/>
    </location>
</feature>
<dbReference type="InterPro" id="IPR044665">
    <property type="entry name" value="E_coli_cyclophilin_A-like"/>
</dbReference>
<evidence type="ECO:0000256" key="1">
    <source>
        <dbReference type="ARBA" id="ARBA00007365"/>
    </source>
</evidence>
<dbReference type="Proteomes" id="UP001201273">
    <property type="component" value="Unassembled WGS sequence"/>
</dbReference>
<dbReference type="EMBL" id="JAIMJA010000002">
    <property type="protein sequence ID" value="MCE2593613.1"/>
    <property type="molecule type" value="Genomic_DNA"/>
</dbReference>
<evidence type="ECO:0000256" key="4">
    <source>
        <dbReference type="RuleBase" id="RU363019"/>
    </source>
</evidence>
<dbReference type="PRINTS" id="PR00153">
    <property type="entry name" value="CSAPPISMRASE"/>
</dbReference>
<dbReference type="EC" id="5.2.1.8" evidence="4"/>
<dbReference type="InterPro" id="IPR029000">
    <property type="entry name" value="Cyclophilin-like_dom_sf"/>
</dbReference>
<comment type="similarity">
    <text evidence="1 4">Belongs to the cyclophilin-type PPIase family.</text>
</comment>
<evidence type="ECO:0000313" key="6">
    <source>
        <dbReference type="EMBL" id="MCE2593613.1"/>
    </source>
</evidence>
<organism evidence="6 7">
    <name type="scientific">Motilimonas cestriensis</name>
    <dbReference type="NCBI Taxonomy" id="2742685"/>
    <lineage>
        <taxon>Bacteria</taxon>
        <taxon>Pseudomonadati</taxon>
        <taxon>Pseudomonadota</taxon>
        <taxon>Gammaproteobacteria</taxon>
        <taxon>Alteromonadales</taxon>
        <taxon>Alteromonadales genera incertae sedis</taxon>
        <taxon>Motilimonas</taxon>
    </lineage>
</organism>
<dbReference type="InterPro" id="IPR002130">
    <property type="entry name" value="Cyclophilin-type_PPIase_dom"/>
</dbReference>
<accession>A0ABS8W776</accession>
<dbReference type="RefSeq" id="WP_233051216.1">
    <property type="nucleotide sequence ID" value="NZ_JAIMJA010000002.1"/>
</dbReference>
<name>A0ABS8W776_9GAMM</name>
<dbReference type="Pfam" id="PF00160">
    <property type="entry name" value="Pro_isomerase"/>
    <property type="match status" value="1"/>
</dbReference>
<comment type="catalytic activity">
    <reaction evidence="4">
        <text>[protein]-peptidylproline (omega=180) = [protein]-peptidylproline (omega=0)</text>
        <dbReference type="Rhea" id="RHEA:16237"/>
        <dbReference type="Rhea" id="RHEA-COMP:10747"/>
        <dbReference type="Rhea" id="RHEA-COMP:10748"/>
        <dbReference type="ChEBI" id="CHEBI:83833"/>
        <dbReference type="ChEBI" id="CHEBI:83834"/>
        <dbReference type="EC" id="5.2.1.8"/>
    </reaction>
</comment>
<dbReference type="PANTHER" id="PTHR43246">
    <property type="entry name" value="PEPTIDYL-PROLYL CIS-TRANS ISOMERASE CYP38, CHLOROPLASTIC"/>
    <property type="match status" value="1"/>
</dbReference>
<keyword evidence="7" id="KW-1185">Reference proteome</keyword>
<dbReference type="Gene3D" id="2.40.100.10">
    <property type="entry name" value="Cyclophilin-like"/>
    <property type="match status" value="1"/>
</dbReference>
<keyword evidence="2 4" id="KW-0697">Rotamase</keyword>
<proteinExistence type="inferred from homology"/>
<feature type="domain" description="PPIase cyclophilin-type" evidence="5">
    <location>
        <begin position="36"/>
        <end position="189"/>
    </location>
</feature>
<protein>
    <recommendedName>
        <fullName evidence="4">Peptidyl-prolyl cis-trans isomerase</fullName>
        <shortName evidence="4">PPIase</shortName>
        <ecNumber evidence="4">5.2.1.8</ecNumber>
    </recommendedName>
</protein>
<comment type="function">
    <text evidence="4">PPIases accelerate the folding of proteins. It catalyzes the cis-trans isomerization of proline imidic peptide bonds in oligopeptides.</text>
</comment>
<sequence length="193" mass="20663">MNLRNLIPSLLLMLLSCFSLTAQAANPEIKIETSKGDIVLELYQDKAPITVDNFLAYIKQDAFKNSLFHRVIPGFMIQGGGFAQDYQRLATNAPIKNEASNGLSNSRGTIAMARTNAPDSATRQFFINHANNTNLDQGAFGAGYAVFGKVTSGIEVVDAIANVATGTTAAMPGARDVPTNQVVIKSIQVIEAK</sequence>
<dbReference type="PROSITE" id="PS51257">
    <property type="entry name" value="PROKAR_LIPOPROTEIN"/>
    <property type="match status" value="1"/>
</dbReference>
<dbReference type="SUPFAM" id="SSF50891">
    <property type="entry name" value="Cyclophilin-like"/>
    <property type="match status" value="1"/>
</dbReference>
<dbReference type="PROSITE" id="PS50072">
    <property type="entry name" value="CSA_PPIASE_2"/>
    <property type="match status" value="1"/>
</dbReference>
<evidence type="ECO:0000256" key="3">
    <source>
        <dbReference type="ARBA" id="ARBA00023235"/>
    </source>
</evidence>
<evidence type="ECO:0000259" key="5">
    <source>
        <dbReference type="PROSITE" id="PS50072"/>
    </source>
</evidence>
<dbReference type="GO" id="GO:0003755">
    <property type="term" value="F:peptidyl-prolyl cis-trans isomerase activity"/>
    <property type="evidence" value="ECO:0007669"/>
    <property type="project" value="UniProtKB-EC"/>
</dbReference>